<dbReference type="PROSITE" id="PS50035">
    <property type="entry name" value="PLD"/>
    <property type="match status" value="1"/>
</dbReference>
<protein>
    <recommendedName>
        <fullName evidence="2">PLD phosphodiesterase domain-containing protein</fullName>
    </recommendedName>
</protein>
<proteinExistence type="predicted"/>
<feature type="region of interest" description="Disordered" evidence="1">
    <location>
        <begin position="519"/>
        <end position="555"/>
    </location>
</feature>
<dbReference type="AlphaFoldDB" id="A0ABD5X3P6"/>
<accession>A0ABD5X3P6</accession>
<dbReference type="RefSeq" id="WP_267638693.1">
    <property type="nucleotide sequence ID" value="NZ_JAODIY010000018.1"/>
</dbReference>
<evidence type="ECO:0000313" key="4">
    <source>
        <dbReference type="Proteomes" id="UP001596414"/>
    </source>
</evidence>
<dbReference type="Proteomes" id="UP001596414">
    <property type="component" value="Unassembled WGS sequence"/>
</dbReference>
<dbReference type="InterPro" id="IPR001736">
    <property type="entry name" value="PLipase_D/transphosphatidylase"/>
</dbReference>
<dbReference type="EMBL" id="JBHSZQ010000009">
    <property type="protein sequence ID" value="MFC7125805.1"/>
    <property type="molecule type" value="Genomic_DNA"/>
</dbReference>
<name>A0ABD5X3P6_9EURY</name>
<evidence type="ECO:0000313" key="3">
    <source>
        <dbReference type="EMBL" id="MFC7125805.1"/>
    </source>
</evidence>
<gene>
    <name evidence="3" type="ORF">ACFQJ7_07100</name>
</gene>
<dbReference type="Gene3D" id="3.30.870.10">
    <property type="entry name" value="Endonuclease Chain A"/>
    <property type="match status" value="2"/>
</dbReference>
<dbReference type="SUPFAM" id="SSF56024">
    <property type="entry name" value="Phospholipase D/nuclease"/>
    <property type="match status" value="1"/>
</dbReference>
<comment type="caution">
    <text evidence="3">The sequence shown here is derived from an EMBL/GenBank/DDBJ whole genome shotgun (WGS) entry which is preliminary data.</text>
</comment>
<reference evidence="3 4" key="1">
    <citation type="journal article" date="2014" name="Int. J. Syst. Evol. Microbiol.">
        <title>Complete genome sequence of Corynebacterium casei LMG S-19264T (=DSM 44701T), isolated from a smear-ripened cheese.</title>
        <authorList>
            <consortium name="US DOE Joint Genome Institute (JGI-PGF)"/>
            <person name="Walter F."/>
            <person name="Albersmeier A."/>
            <person name="Kalinowski J."/>
            <person name="Ruckert C."/>
        </authorList>
    </citation>
    <scope>NUCLEOTIDE SEQUENCE [LARGE SCALE GENOMIC DNA]</scope>
    <source>
        <strain evidence="3 4">CGMCC 4.7215</strain>
    </source>
</reference>
<sequence length="837" mass="93583">MNLLDVLDGRGWSIQQAIQTTYPFDPQFYSSYVRPRLQRRNCELPLVLVDGNRYDQEITSADWREAPIGTDYLLEPVQSSGVFHPKVNLFASERSVFYSVSSANLTLEEYCKAAQIGFADGFQKPTSEEETAQLGDSYFVAKSIRDFYTELLEYEDFITGQDARTYITETAETLAWLDDIEESAVDEANRKTWFVSNLDDPIVTKLLNRVTEHGAREIDRARLYAPYFGSPTVLRDLAERLDAGHLELLVEPESTALAVDELAETLSPFEYSVRRLQTDRTTRWVHAKFMVLDGEWGQACLYGSPNMTSTALTASASHGNVEAGLVTIAQETDDETLEKSVFDSSAFQFTVSDPVANPAELDLRSASYEDWETGTPVEEGGVRLEDARVTQPGSEGKSELILTVAELSNDEEIKVHTDTGAEKTVGISTDESSQEVTLRLTAAEREQWTGAVVTVTVAGATSNPRRIVEEMQAYYREYREITRSAGTQSSNTLLREVLQNPDTAAVNVFDIALSELQKRATQTSDDSPQTDTRSQNDPDGERPPPKITEGDRSLPSLHSLVEDHLSYHREQALAALTITDRPEPATLDAFTDHAQTFWETIELCFALDRLGHLDTDRIDTEDLFEACESEINAWLTALPQVVQQVNGIIDQAEQNPDVQELLFGHRDQPIVNEPTWQSLCEILFLHPGIVLEFEHHSDYTVFRSQNRLASHLVSVFIDTHPYIGQHLMMGTPLIEQVNTLLSNLTVELGDDDSEIELSGRGIQALLLYLLIQRFANQDAFFNGATPHPDTSQEDISTVAGYVIQAEDALVTYDLMSSLMLTVTIKKELDDIKSLATQ</sequence>
<feature type="compositionally biased region" description="Basic and acidic residues" evidence="1">
    <location>
        <begin position="534"/>
        <end position="552"/>
    </location>
</feature>
<organism evidence="3 4">
    <name type="scientific">Halovenus rubra</name>
    <dbReference type="NCBI Taxonomy" id="869890"/>
    <lineage>
        <taxon>Archaea</taxon>
        <taxon>Methanobacteriati</taxon>
        <taxon>Methanobacteriota</taxon>
        <taxon>Stenosarchaea group</taxon>
        <taxon>Halobacteria</taxon>
        <taxon>Halobacteriales</taxon>
        <taxon>Haloarculaceae</taxon>
        <taxon>Halovenus</taxon>
    </lineage>
</organism>
<evidence type="ECO:0000256" key="1">
    <source>
        <dbReference type="SAM" id="MobiDB-lite"/>
    </source>
</evidence>
<evidence type="ECO:0000259" key="2">
    <source>
        <dbReference type="PROSITE" id="PS50035"/>
    </source>
</evidence>
<feature type="domain" description="PLD phosphodiesterase" evidence="2">
    <location>
        <begin position="281"/>
        <end position="311"/>
    </location>
</feature>
<feature type="compositionally biased region" description="Low complexity" evidence="1">
    <location>
        <begin position="521"/>
        <end position="533"/>
    </location>
</feature>